<gene>
    <name evidence="2" type="ORF">KZO77_10735</name>
</gene>
<dbReference type="Proteomes" id="UP000812077">
    <property type="component" value="Unassembled WGS sequence"/>
</dbReference>
<protein>
    <submittedName>
        <fullName evidence="2">Helix-turn-helix domain-containing protein</fullName>
    </submittedName>
</protein>
<feature type="domain" description="Resolvase HTH" evidence="1">
    <location>
        <begin position="5"/>
        <end position="44"/>
    </location>
</feature>
<dbReference type="Pfam" id="PF02796">
    <property type="entry name" value="HTH_7"/>
    <property type="match status" value="1"/>
</dbReference>
<evidence type="ECO:0000313" key="3">
    <source>
        <dbReference type="Proteomes" id="UP000812077"/>
    </source>
</evidence>
<reference evidence="2 3" key="1">
    <citation type="submission" date="2021-07" db="EMBL/GenBank/DDBJ databases">
        <title>Genomic diversity and antimicrobial resistance of Prevotella spp. isolated from chronic lung disease airways.</title>
        <authorList>
            <person name="Webb K.A."/>
            <person name="Olagoke O.S."/>
            <person name="Baird T."/>
            <person name="Neill J."/>
            <person name="Pham A."/>
            <person name="Wells T.J."/>
            <person name="Ramsay K.A."/>
            <person name="Bell S.C."/>
            <person name="Sarovich D.S."/>
            <person name="Price E.P."/>
        </authorList>
    </citation>
    <scope>NUCLEOTIDE SEQUENCE [LARGE SCALE GENOMIC DNA]</scope>
    <source>
        <strain evidence="2 3">SCHI0027.S.6</strain>
    </source>
</reference>
<organism evidence="2 3">
    <name type="scientific">Prevotella melaninogenica</name>
    <dbReference type="NCBI Taxonomy" id="28132"/>
    <lineage>
        <taxon>Bacteria</taxon>
        <taxon>Pseudomonadati</taxon>
        <taxon>Bacteroidota</taxon>
        <taxon>Bacteroidia</taxon>
        <taxon>Bacteroidales</taxon>
        <taxon>Prevotellaceae</taxon>
        <taxon>Prevotella</taxon>
    </lineage>
</organism>
<sequence length="95" mass="11384">MKLISLEQEEEVVRLYRSEKYTIKQICEMTGVASEQTIYRILRERNIPKRKIRRITKKISVSLDHEAELILDKVKPKNLSKYICDIIKKHELLTR</sequence>
<name>A0ABS6YA18_9BACT</name>
<dbReference type="InterPro" id="IPR006120">
    <property type="entry name" value="Resolvase_HTH_dom"/>
</dbReference>
<proteinExistence type="predicted"/>
<comment type="caution">
    <text evidence="2">The sequence shown here is derived from an EMBL/GenBank/DDBJ whole genome shotgun (WGS) entry which is preliminary data.</text>
</comment>
<evidence type="ECO:0000313" key="2">
    <source>
        <dbReference type="EMBL" id="MBW4755495.1"/>
    </source>
</evidence>
<accession>A0ABS6YA18</accession>
<evidence type="ECO:0000259" key="1">
    <source>
        <dbReference type="Pfam" id="PF02796"/>
    </source>
</evidence>
<keyword evidence="3" id="KW-1185">Reference proteome</keyword>
<dbReference type="EMBL" id="JAHXCP010000023">
    <property type="protein sequence ID" value="MBW4755495.1"/>
    <property type="molecule type" value="Genomic_DNA"/>
</dbReference>